<dbReference type="AlphaFoldDB" id="A0A161K9S7"/>
<evidence type="ECO:0000256" key="8">
    <source>
        <dbReference type="ARBA" id="ARBA00023125"/>
    </source>
</evidence>
<dbReference type="Gene3D" id="3.40.50.300">
    <property type="entry name" value="P-loop containing nucleotide triphosphate hydrolases"/>
    <property type="match status" value="1"/>
</dbReference>
<keyword evidence="4 11" id="KW-0378">Hydrolase</keyword>
<dbReference type="Gene3D" id="3.40.50.10930">
    <property type="match status" value="1"/>
</dbReference>
<dbReference type="GO" id="GO:0008854">
    <property type="term" value="F:exodeoxyribonuclease V activity"/>
    <property type="evidence" value="ECO:0007669"/>
    <property type="project" value="UniProtKB-EC"/>
</dbReference>
<dbReference type="CDD" id="cd22353">
    <property type="entry name" value="RecC_C-like"/>
    <property type="match status" value="1"/>
</dbReference>
<keyword evidence="3" id="KW-0227">DNA damage</keyword>
<reference evidence="12" key="1">
    <citation type="submission" date="2015-10" db="EMBL/GenBank/DDBJ databases">
        <authorList>
            <person name="Manzano-Marin A."/>
            <person name="Manzano-Marin A."/>
        </authorList>
    </citation>
    <scope>NUCLEOTIDE SEQUENCE [LARGE SCALE GENOMIC DNA]</scope>
    <source>
        <strain evidence="12">BTs</strain>
    </source>
</reference>
<evidence type="ECO:0000256" key="3">
    <source>
        <dbReference type="ARBA" id="ARBA00022763"/>
    </source>
</evidence>
<dbReference type="GO" id="GO:0003677">
    <property type="term" value="F:DNA binding"/>
    <property type="evidence" value="ECO:0007669"/>
    <property type="project" value="UniProtKB-KW"/>
</dbReference>
<dbReference type="GO" id="GO:0006281">
    <property type="term" value="P:DNA repair"/>
    <property type="evidence" value="ECO:0007669"/>
    <property type="project" value="UniProtKB-KW"/>
</dbReference>
<dbReference type="InterPro" id="IPR027417">
    <property type="entry name" value="P-loop_NTPase"/>
</dbReference>
<dbReference type="GO" id="GO:0009338">
    <property type="term" value="C:exodeoxyribonuclease V complex"/>
    <property type="evidence" value="ECO:0007669"/>
    <property type="project" value="InterPro"/>
</dbReference>
<dbReference type="GO" id="GO:0005524">
    <property type="term" value="F:ATP binding"/>
    <property type="evidence" value="ECO:0007669"/>
    <property type="project" value="UniProtKB-KW"/>
</dbReference>
<dbReference type="PANTHER" id="PTHR30591:SF1">
    <property type="entry name" value="RECBCD ENZYME SUBUNIT RECC"/>
    <property type="match status" value="1"/>
</dbReference>
<dbReference type="Gene3D" id="1.10.486.10">
    <property type="entry name" value="PCRA, domain 4"/>
    <property type="match status" value="1"/>
</dbReference>
<evidence type="ECO:0000313" key="11">
    <source>
        <dbReference type="EMBL" id="CUR53269.1"/>
    </source>
</evidence>
<dbReference type="Proteomes" id="UP000243633">
    <property type="component" value="Chromosome 1"/>
</dbReference>
<dbReference type="PANTHER" id="PTHR30591">
    <property type="entry name" value="RECBCD ENZYME SUBUNIT RECC"/>
    <property type="match status" value="1"/>
</dbReference>
<gene>
    <name evidence="11" type="primary">recC</name>
    <name evidence="11" type="ORF">BTSPAZIEG_0304</name>
</gene>
<evidence type="ECO:0000256" key="1">
    <source>
        <dbReference type="ARBA" id="ARBA00022722"/>
    </source>
</evidence>
<dbReference type="EC" id="3.1.11.5" evidence="11"/>
<dbReference type="InterPro" id="IPR011335">
    <property type="entry name" value="Restrct_endonuc-II-like"/>
</dbReference>
<dbReference type="EMBL" id="LN890285">
    <property type="protein sequence ID" value="CUR53269.1"/>
    <property type="molecule type" value="Genomic_DNA"/>
</dbReference>
<organism evidence="11 12">
    <name type="scientific">Buchnera aphidicola subsp. Tuberolachnus salignus</name>
    <dbReference type="NCBI Taxonomy" id="98804"/>
    <lineage>
        <taxon>Bacteria</taxon>
        <taxon>Pseudomonadati</taxon>
        <taxon>Pseudomonadota</taxon>
        <taxon>Gammaproteobacteria</taxon>
        <taxon>Enterobacterales</taxon>
        <taxon>Erwiniaceae</taxon>
        <taxon>Buchnera</taxon>
    </lineage>
</organism>
<dbReference type="GO" id="GO:0006310">
    <property type="term" value="P:DNA recombination"/>
    <property type="evidence" value="ECO:0007669"/>
    <property type="project" value="TreeGrafter"/>
</dbReference>
<dbReference type="PIRSF" id="PIRSF000980">
    <property type="entry name" value="RecC"/>
    <property type="match status" value="1"/>
</dbReference>
<name>A0A161K9S7_BUCTT</name>
<dbReference type="RefSeq" id="WP_075472781.1">
    <property type="nucleotide sequence ID" value="NZ_LN890285.1"/>
</dbReference>
<evidence type="ECO:0000256" key="9">
    <source>
        <dbReference type="ARBA" id="ARBA00023204"/>
    </source>
</evidence>
<evidence type="ECO:0000256" key="7">
    <source>
        <dbReference type="ARBA" id="ARBA00022840"/>
    </source>
</evidence>
<keyword evidence="9" id="KW-0234">DNA repair</keyword>
<feature type="domain" description="RecC C-terminal" evidence="10">
    <location>
        <begin position="758"/>
        <end position="971"/>
    </location>
</feature>
<evidence type="ECO:0000259" key="10">
    <source>
        <dbReference type="Pfam" id="PF17946"/>
    </source>
</evidence>
<keyword evidence="12" id="KW-1185">Reference proteome</keyword>
<keyword evidence="5" id="KW-0347">Helicase</keyword>
<evidence type="ECO:0000256" key="5">
    <source>
        <dbReference type="ARBA" id="ARBA00022806"/>
    </source>
</evidence>
<keyword evidence="8" id="KW-0238">DNA-binding</keyword>
<dbReference type="Gene3D" id="1.10.10.990">
    <property type="match status" value="1"/>
</dbReference>
<proteinExistence type="predicted"/>
<dbReference type="Pfam" id="PF17946">
    <property type="entry name" value="RecC_C"/>
    <property type="match status" value="1"/>
</dbReference>
<dbReference type="GO" id="GO:0004386">
    <property type="term" value="F:helicase activity"/>
    <property type="evidence" value="ECO:0007669"/>
    <property type="project" value="UniProtKB-KW"/>
</dbReference>
<evidence type="ECO:0000256" key="2">
    <source>
        <dbReference type="ARBA" id="ARBA00022741"/>
    </source>
</evidence>
<dbReference type="SUPFAM" id="SSF52980">
    <property type="entry name" value="Restriction endonuclease-like"/>
    <property type="match status" value="1"/>
</dbReference>
<keyword evidence="6" id="KW-0269">Exonuclease</keyword>
<dbReference type="Gene3D" id="1.10.10.160">
    <property type="match status" value="1"/>
</dbReference>
<evidence type="ECO:0000313" key="12">
    <source>
        <dbReference type="Proteomes" id="UP000243633"/>
    </source>
</evidence>
<dbReference type="Pfam" id="PF04257">
    <property type="entry name" value="Exonuc_V_gamma"/>
    <property type="match status" value="1"/>
</dbReference>
<accession>A0A161K9S7</accession>
<keyword evidence="7" id="KW-0067">ATP-binding</keyword>
<dbReference type="InterPro" id="IPR006697">
    <property type="entry name" value="RecC"/>
</dbReference>
<sequence length="1053" mass="128784">MLDIYQSNDIKKLFKIICNILKKKKNIFKKEIFLIDDKILKKWIQIYIAKKNKISANIQFFSCQKYLLNILEEKNNCILKKNFSIFNQKDLIWILIILIEKKKIQINFLQNITYEKKIQFCTLLAKTFSQYIFEDPTYIFLFENKDYFNKKNSKKNLQKKIWNILINFITKKHKKFSFSQMLQFFIKNNSLKKKSSKRIFIFSNNIYKPLNIFILMILQKNIFIYLFEYVSIFKKFIWYNKNFQKKIDILSSKYSKNFLFFFWKIQKKFFKKPRKKIFDITNKTILKTIQKKILYYKNTIIPKQKKIINKIDNSIYFFHSCTKRTEVENVFKYLLDQFKKNPFLNPSDILITSLHIKKYFFYINTIFSSNLIKNSFLIYKKNKKFKTQENILFTLKNLLKLPLQEFKYHWVLNLLDLSLIRKKFFIKNNEISKLYALFENIGKYWGFDNEHFKKMSLPNLPFHSWEYFIKRIVVGLFLNTEYGIWSKILPYDVSTIQGRELLGKFINFLYILNNWRKILSKKYMLKNWIKILKKFVNEIFNITFKWKKFFYLICQNFFKNIKMGIFLNYKKKISINFLLKEKFLNLSTIKNYQNFFTGTINFGDLCTSHMLPFKIICILGCQKLIENNLNKKNFLTLFQYNKNIKYDIYKNLKHRNFFFNSVMSAKNILYLSYNIKKKLKKKPIFIEELRKIIKNNFYILKKEKKTSILKKIFFSEKNTSYLQFKKNIFFKKKKDKNLNFNCLKKSICVKKYYTNILYIKDFIQFWKNPIKYFFKNSLKLNFNIHQKNDSHLEEPFLLNSLQKFFINEKTLNALINKKKIPQFENYQKKSVLPNSEIGKIYWKLEQKKINKLFQKIKKKIKKEKKIKIKYLYNKTYLQGTLKNIYNTQIIRWTHTILQPKHIISVWLEHLIYCTMGYRKNSLLYSLKSEILEFKILNSEKAKKYLNQYIQGYYTGIKKPILLLKSGIFWLEFLYSHFKKKKYNKKKIYIQAEKNFFSIWNNNIIFPGEKKDLYIEKIIPHLTSNIFKKIKKTSIYWWSPILKYTQFIKKKLYE</sequence>
<evidence type="ECO:0000256" key="6">
    <source>
        <dbReference type="ARBA" id="ARBA00022839"/>
    </source>
</evidence>
<protein>
    <submittedName>
        <fullName evidence="11">RecBCD enzyme subunit RecC</fullName>
        <ecNumber evidence="11">3.1.11.5</ecNumber>
    </submittedName>
</protein>
<keyword evidence="1" id="KW-0540">Nuclease</keyword>
<dbReference type="InterPro" id="IPR041500">
    <property type="entry name" value="RecC_C"/>
</dbReference>
<keyword evidence="2" id="KW-0547">Nucleotide-binding</keyword>
<dbReference type="SUPFAM" id="SSF52540">
    <property type="entry name" value="P-loop containing nucleoside triphosphate hydrolases"/>
    <property type="match status" value="2"/>
</dbReference>
<dbReference type="InterPro" id="IPR013986">
    <property type="entry name" value="DExx_box_DNA_helicase_dom_sf"/>
</dbReference>
<dbReference type="STRING" id="98804.BTSPAZIEG_0304"/>
<evidence type="ECO:0000256" key="4">
    <source>
        <dbReference type="ARBA" id="ARBA00022801"/>
    </source>
</evidence>
<dbReference type="OrthoDB" id="9762834at2"/>
<dbReference type="PATRIC" id="fig|98804.3.peg.287"/>